<keyword evidence="4" id="KW-1185">Reference proteome</keyword>
<gene>
    <name evidence="3" type="ORF">IQ217_00900</name>
</gene>
<dbReference type="EMBL" id="JADEVV010000002">
    <property type="protein sequence ID" value="MBE9252431.1"/>
    <property type="molecule type" value="Genomic_DNA"/>
</dbReference>
<protein>
    <submittedName>
        <fullName evidence="3">Tetratricopeptide repeat protein</fullName>
    </submittedName>
</protein>
<dbReference type="SUPFAM" id="SSF48452">
    <property type="entry name" value="TPR-like"/>
    <property type="match status" value="1"/>
</dbReference>
<sequence length="170" mass="19365">MGAHHQGQFEQKFEEGKGAFDQGRYRQSIALFEEAVKLSAGASRRGGEAQLWLAMAHQASGDVTTAKQICRKLVRHPHPECRKQGQQVLEILQAPQLTRPKEWLTPIPDLTDQENTKPSTPRMARRRRRQLEPAPIQFEDTRRMNTKDNGFIFTAIAFLAVLLGVTYWLS</sequence>
<reference evidence="3 4" key="1">
    <citation type="submission" date="2020-10" db="EMBL/GenBank/DDBJ databases">
        <authorList>
            <person name="Castelo-Branco R."/>
            <person name="Eusebio N."/>
            <person name="Adriana R."/>
            <person name="Vieira A."/>
            <person name="Brugerolle De Fraissinette N."/>
            <person name="Rezende De Castro R."/>
            <person name="Schneider M.P."/>
            <person name="Vasconcelos V."/>
            <person name="Leao P.N."/>
        </authorList>
    </citation>
    <scope>NUCLEOTIDE SEQUENCE [LARGE SCALE GENOMIC DNA]</scope>
    <source>
        <strain evidence="3 4">LEGE 00031</strain>
    </source>
</reference>
<comment type="caution">
    <text evidence="3">The sequence shown here is derived from an EMBL/GenBank/DDBJ whole genome shotgun (WGS) entry which is preliminary data.</text>
</comment>
<proteinExistence type="predicted"/>
<dbReference type="Proteomes" id="UP000658720">
    <property type="component" value="Unassembled WGS sequence"/>
</dbReference>
<evidence type="ECO:0000313" key="3">
    <source>
        <dbReference type="EMBL" id="MBE9252431.1"/>
    </source>
</evidence>
<dbReference type="InterPro" id="IPR011990">
    <property type="entry name" value="TPR-like_helical_dom_sf"/>
</dbReference>
<evidence type="ECO:0000256" key="1">
    <source>
        <dbReference type="SAM" id="MobiDB-lite"/>
    </source>
</evidence>
<feature type="transmembrane region" description="Helical" evidence="2">
    <location>
        <begin position="151"/>
        <end position="169"/>
    </location>
</feature>
<name>A0ABR9VMZ1_9SYNC</name>
<accession>A0ABR9VMZ1</accession>
<dbReference type="PANTHER" id="PTHR36761">
    <property type="entry name" value="ORF03 PROTEIN"/>
    <property type="match status" value="1"/>
</dbReference>
<dbReference type="PANTHER" id="PTHR36761:SF2">
    <property type="entry name" value="ORF03 PROTEIN"/>
    <property type="match status" value="1"/>
</dbReference>
<keyword evidence="2" id="KW-0812">Transmembrane</keyword>
<evidence type="ECO:0000256" key="2">
    <source>
        <dbReference type="SAM" id="Phobius"/>
    </source>
</evidence>
<organism evidence="3 4">
    <name type="scientific">Synechocystis salina LEGE 00031</name>
    <dbReference type="NCBI Taxonomy" id="1828736"/>
    <lineage>
        <taxon>Bacteria</taxon>
        <taxon>Bacillati</taxon>
        <taxon>Cyanobacteriota</taxon>
        <taxon>Cyanophyceae</taxon>
        <taxon>Synechococcales</taxon>
        <taxon>Merismopediaceae</taxon>
        <taxon>Synechocystis</taxon>
    </lineage>
</organism>
<keyword evidence="2" id="KW-0472">Membrane</keyword>
<dbReference type="Gene3D" id="1.25.40.10">
    <property type="entry name" value="Tetratricopeptide repeat domain"/>
    <property type="match status" value="1"/>
</dbReference>
<dbReference type="RefSeq" id="WP_194018580.1">
    <property type="nucleotide sequence ID" value="NZ_JADEVV010000002.1"/>
</dbReference>
<keyword evidence="2" id="KW-1133">Transmembrane helix</keyword>
<evidence type="ECO:0000313" key="4">
    <source>
        <dbReference type="Proteomes" id="UP000658720"/>
    </source>
</evidence>
<feature type="region of interest" description="Disordered" evidence="1">
    <location>
        <begin position="106"/>
        <end position="131"/>
    </location>
</feature>